<evidence type="ECO:0000256" key="1">
    <source>
        <dbReference type="ARBA" id="ARBA00022898"/>
    </source>
</evidence>
<evidence type="ECO:0000313" key="2">
    <source>
        <dbReference type="EMBL" id="GAG17503.1"/>
    </source>
</evidence>
<dbReference type="Gene3D" id="3.40.640.10">
    <property type="entry name" value="Type I PLP-dependent aspartate aminotransferase-like (Major domain)"/>
    <property type="match status" value="1"/>
</dbReference>
<reference evidence="2" key="1">
    <citation type="journal article" date="2014" name="Front. Microbiol.">
        <title>High frequency of phylogenetically diverse reductive dehalogenase-homologous genes in deep subseafloor sedimentary metagenomes.</title>
        <authorList>
            <person name="Kawai M."/>
            <person name="Futagami T."/>
            <person name="Toyoda A."/>
            <person name="Takaki Y."/>
            <person name="Nishi S."/>
            <person name="Hori S."/>
            <person name="Arai W."/>
            <person name="Tsubouchi T."/>
            <person name="Morono Y."/>
            <person name="Uchiyama I."/>
            <person name="Ito T."/>
            <person name="Fujiyama A."/>
            <person name="Inagaki F."/>
            <person name="Takami H."/>
        </authorList>
    </citation>
    <scope>NUCLEOTIDE SEQUENCE</scope>
    <source>
        <strain evidence="2">Expedition CK06-06</strain>
    </source>
</reference>
<dbReference type="SUPFAM" id="SSF53383">
    <property type="entry name" value="PLP-dependent transferases"/>
    <property type="match status" value="1"/>
</dbReference>
<name>X0VYK0_9ZZZZ</name>
<dbReference type="InterPro" id="IPR015421">
    <property type="entry name" value="PyrdxlP-dep_Trfase_major"/>
</dbReference>
<evidence type="ECO:0008006" key="3">
    <source>
        <dbReference type="Google" id="ProtNLM"/>
    </source>
</evidence>
<gene>
    <name evidence="2" type="ORF">S01H1_54469</name>
</gene>
<dbReference type="InterPro" id="IPR000653">
    <property type="entry name" value="DegT/StrS_aminotransferase"/>
</dbReference>
<protein>
    <recommendedName>
        <fullName evidence="3">Aminotransferase class I/classII domain-containing protein</fullName>
    </recommendedName>
</protein>
<dbReference type="EMBL" id="BARS01035345">
    <property type="protein sequence ID" value="GAG17503.1"/>
    <property type="molecule type" value="Genomic_DNA"/>
</dbReference>
<comment type="caution">
    <text evidence="2">The sequence shown here is derived from an EMBL/GenBank/DDBJ whole genome shotgun (WGS) entry which is preliminary data.</text>
</comment>
<dbReference type="PANTHER" id="PTHR30244">
    <property type="entry name" value="TRANSAMINASE"/>
    <property type="match status" value="1"/>
</dbReference>
<dbReference type="InterPro" id="IPR015424">
    <property type="entry name" value="PyrdxlP-dep_Trfase"/>
</dbReference>
<dbReference type="GO" id="GO:0008483">
    <property type="term" value="F:transaminase activity"/>
    <property type="evidence" value="ECO:0007669"/>
    <property type="project" value="TreeGrafter"/>
</dbReference>
<dbReference type="PANTHER" id="PTHR30244:SF36">
    <property type="entry name" value="3-OXO-GLUCOSE-6-PHOSPHATE:GLUTAMATE AMINOTRANSFERASE"/>
    <property type="match status" value="1"/>
</dbReference>
<dbReference type="GO" id="GO:0000271">
    <property type="term" value="P:polysaccharide biosynthetic process"/>
    <property type="evidence" value="ECO:0007669"/>
    <property type="project" value="TreeGrafter"/>
</dbReference>
<dbReference type="GO" id="GO:0030170">
    <property type="term" value="F:pyridoxal phosphate binding"/>
    <property type="evidence" value="ECO:0007669"/>
    <property type="project" value="TreeGrafter"/>
</dbReference>
<accession>X0VYK0</accession>
<dbReference type="AlphaFoldDB" id="X0VYK0"/>
<sequence>MLDEFTESLVSVCRSGQFVLGPEVVKLEESVAEYSQAKHAVGCASGSDALLLALMACGVGPADEVILPSFTFFATASAVTRLGATPVFADIEPETFNICPASIESLINPATKAIIPVHLFGQCADMDRIGEIAAESHLAVIEDA</sequence>
<feature type="non-terminal residue" evidence="2">
    <location>
        <position position="144"/>
    </location>
</feature>
<organism evidence="2">
    <name type="scientific">marine sediment metagenome</name>
    <dbReference type="NCBI Taxonomy" id="412755"/>
    <lineage>
        <taxon>unclassified sequences</taxon>
        <taxon>metagenomes</taxon>
        <taxon>ecological metagenomes</taxon>
    </lineage>
</organism>
<proteinExistence type="predicted"/>
<dbReference type="Pfam" id="PF01041">
    <property type="entry name" value="DegT_DnrJ_EryC1"/>
    <property type="match status" value="1"/>
</dbReference>
<keyword evidence="1" id="KW-0663">Pyridoxal phosphate</keyword>